<name>S3D5Y2_GLAL2</name>
<dbReference type="AlphaFoldDB" id="S3D5Y2"/>
<dbReference type="STRING" id="1116229.S3D5Y2"/>
<keyword evidence="2" id="KW-0560">Oxidoreductase</keyword>
<dbReference type="Proteomes" id="UP000016922">
    <property type="component" value="Unassembled WGS sequence"/>
</dbReference>
<dbReference type="InterPro" id="IPR002347">
    <property type="entry name" value="SDR_fam"/>
</dbReference>
<dbReference type="SUPFAM" id="SSF51735">
    <property type="entry name" value="NAD(P)-binding Rossmann-fold domains"/>
    <property type="match status" value="1"/>
</dbReference>
<reference evidence="4 5" key="1">
    <citation type="journal article" date="2013" name="BMC Genomics">
        <title>Genomics-driven discovery of the pneumocandin biosynthetic gene cluster in the fungus Glarea lozoyensis.</title>
        <authorList>
            <person name="Chen L."/>
            <person name="Yue Q."/>
            <person name="Zhang X."/>
            <person name="Xiang M."/>
            <person name="Wang C."/>
            <person name="Li S."/>
            <person name="Che Y."/>
            <person name="Ortiz-Lopez F.J."/>
            <person name="Bills G.F."/>
            <person name="Liu X."/>
            <person name="An Z."/>
        </authorList>
    </citation>
    <scope>NUCLEOTIDE SEQUENCE [LARGE SCALE GENOMIC DNA]</scope>
    <source>
        <strain evidence="5">ATCC 20868 / MF5171</strain>
    </source>
</reference>
<evidence type="ECO:0000313" key="5">
    <source>
        <dbReference type="Proteomes" id="UP000016922"/>
    </source>
</evidence>
<protein>
    <submittedName>
        <fullName evidence="4">NAD(P)-binding Rossmann-fold containing protein</fullName>
    </submittedName>
</protein>
<organism evidence="4 5">
    <name type="scientific">Glarea lozoyensis (strain ATCC 20868 / MF5171)</name>
    <dbReference type="NCBI Taxonomy" id="1116229"/>
    <lineage>
        <taxon>Eukaryota</taxon>
        <taxon>Fungi</taxon>
        <taxon>Dikarya</taxon>
        <taxon>Ascomycota</taxon>
        <taxon>Pezizomycotina</taxon>
        <taxon>Leotiomycetes</taxon>
        <taxon>Helotiales</taxon>
        <taxon>Helotiaceae</taxon>
        <taxon>Glarea</taxon>
    </lineage>
</organism>
<dbReference type="GO" id="GO:0016491">
    <property type="term" value="F:oxidoreductase activity"/>
    <property type="evidence" value="ECO:0007669"/>
    <property type="project" value="UniProtKB-KW"/>
</dbReference>
<dbReference type="InterPro" id="IPR036291">
    <property type="entry name" value="NAD(P)-bd_dom_sf"/>
</dbReference>
<dbReference type="RefSeq" id="XP_008084855.1">
    <property type="nucleotide sequence ID" value="XM_008086664.1"/>
</dbReference>
<dbReference type="HOGENOM" id="CLU_010194_44_0_1"/>
<keyword evidence="5" id="KW-1185">Reference proteome</keyword>
<dbReference type="Pfam" id="PF00106">
    <property type="entry name" value="adh_short"/>
    <property type="match status" value="1"/>
</dbReference>
<dbReference type="OMA" id="CYDKWQA"/>
<evidence type="ECO:0000256" key="1">
    <source>
        <dbReference type="ARBA" id="ARBA00006484"/>
    </source>
</evidence>
<dbReference type="GeneID" id="19463342"/>
<evidence type="ECO:0000256" key="2">
    <source>
        <dbReference type="ARBA" id="ARBA00023002"/>
    </source>
</evidence>
<dbReference type="PANTHER" id="PTHR24320">
    <property type="entry name" value="RETINOL DEHYDROGENASE"/>
    <property type="match status" value="1"/>
</dbReference>
<accession>S3D5Y2</accession>
<gene>
    <name evidence="4" type="ORF">GLAREA_04287</name>
</gene>
<dbReference type="KEGG" id="glz:GLAREA_04287"/>
<dbReference type="eggNOG" id="KOG1208">
    <property type="taxonomic scope" value="Eukaryota"/>
</dbReference>
<dbReference type="EMBL" id="KE145369">
    <property type="protein sequence ID" value="EPE27496.1"/>
    <property type="molecule type" value="Genomic_DNA"/>
</dbReference>
<evidence type="ECO:0000256" key="3">
    <source>
        <dbReference type="RuleBase" id="RU000363"/>
    </source>
</evidence>
<dbReference type="Gene3D" id="3.40.50.720">
    <property type="entry name" value="NAD(P)-binding Rossmann-like Domain"/>
    <property type="match status" value="1"/>
</dbReference>
<sequence length="305" mass="33030">MSNFTKDSTATEVAATLATHIAGKVILITGCSPNGLGATAAMAIAPHNPALIILAGRNRSLIEETEKTLLEKVPTLKTRTLIFDLGSLKSVRDAAAEVNNYPEKIDVLINNAAIMASPFSKTVDGFESQLGVNHLGPFLFTMLVVDKLNRGGRVINISSAGYAFGGVRFDDPNFEAGEYDKWQSYAQSKTANILFSSALAKRYRSKEILSFSLHVGGGIMTNLGKYLTPEDLAMLSFVTIITHEQGAASYIAAAFDPELEGNNGAYLEYCKPIPTLPESPWTRGEENEDKLWNLSEKMVGEKFGV</sequence>
<comment type="similarity">
    <text evidence="1 3">Belongs to the short-chain dehydrogenases/reductases (SDR) family.</text>
</comment>
<dbReference type="PANTHER" id="PTHR24320:SF283">
    <property type="entry name" value="RETINOL DEHYDROGENASE 11"/>
    <property type="match status" value="1"/>
</dbReference>
<dbReference type="PRINTS" id="PR00081">
    <property type="entry name" value="GDHRDH"/>
</dbReference>
<dbReference type="PRINTS" id="PR00080">
    <property type="entry name" value="SDRFAMILY"/>
</dbReference>
<dbReference type="OrthoDB" id="191139at2759"/>
<proteinExistence type="inferred from homology"/>
<evidence type="ECO:0000313" key="4">
    <source>
        <dbReference type="EMBL" id="EPE27496.1"/>
    </source>
</evidence>